<dbReference type="Proteomes" id="UP000887013">
    <property type="component" value="Unassembled WGS sequence"/>
</dbReference>
<gene>
    <name evidence="1" type="ORF">NPIL_525041</name>
</gene>
<dbReference type="AlphaFoldDB" id="A0A8X6NNH2"/>
<dbReference type="EMBL" id="BMAW01060325">
    <property type="protein sequence ID" value="GFT25697.1"/>
    <property type="molecule type" value="Genomic_DNA"/>
</dbReference>
<accession>A0A8X6NNH2</accession>
<protein>
    <submittedName>
        <fullName evidence="1">Uncharacterized protein</fullName>
    </submittedName>
</protein>
<keyword evidence="2" id="KW-1185">Reference proteome</keyword>
<reference evidence="1" key="1">
    <citation type="submission" date="2020-08" db="EMBL/GenBank/DDBJ databases">
        <title>Multicomponent nature underlies the extraordinary mechanical properties of spider dragline silk.</title>
        <authorList>
            <person name="Kono N."/>
            <person name="Nakamura H."/>
            <person name="Mori M."/>
            <person name="Yoshida Y."/>
            <person name="Ohtoshi R."/>
            <person name="Malay A.D."/>
            <person name="Moran D.A.P."/>
            <person name="Tomita M."/>
            <person name="Numata K."/>
            <person name="Arakawa K."/>
        </authorList>
    </citation>
    <scope>NUCLEOTIDE SEQUENCE</scope>
</reference>
<dbReference type="OrthoDB" id="6469985at2759"/>
<comment type="caution">
    <text evidence="1">The sequence shown here is derived from an EMBL/GenBank/DDBJ whole genome shotgun (WGS) entry which is preliminary data.</text>
</comment>
<proteinExistence type="predicted"/>
<evidence type="ECO:0000313" key="2">
    <source>
        <dbReference type="Proteomes" id="UP000887013"/>
    </source>
</evidence>
<name>A0A8X6NNH2_NEPPI</name>
<sequence>MFRDSTVVKTIAIWRHLVTFKNSNRSFRFSITHTQRWAHRGSDPGLERKPPSAICMVRSEGNMSGYHLAPTTITCRSRHTNYYTTFQTSASYLRKLYLSGRANDTYAATPRCKCSTERDVRLEFAVYL</sequence>
<evidence type="ECO:0000313" key="1">
    <source>
        <dbReference type="EMBL" id="GFT25697.1"/>
    </source>
</evidence>
<organism evidence="1 2">
    <name type="scientific">Nephila pilipes</name>
    <name type="common">Giant wood spider</name>
    <name type="synonym">Nephila maculata</name>
    <dbReference type="NCBI Taxonomy" id="299642"/>
    <lineage>
        <taxon>Eukaryota</taxon>
        <taxon>Metazoa</taxon>
        <taxon>Ecdysozoa</taxon>
        <taxon>Arthropoda</taxon>
        <taxon>Chelicerata</taxon>
        <taxon>Arachnida</taxon>
        <taxon>Araneae</taxon>
        <taxon>Araneomorphae</taxon>
        <taxon>Entelegynae</taxon>
        <taxon>Araneoidea</taxon>
        <taxon>Nephilidae</taxon>
        <taxon>Nephila</taxon>
    </lineage>
</organism>